<protein>
    <submittedName>
        <fullName evidence="2">Uncharacterized protein</fullName>
    </submittedName>
</protein>
<evidence type="ECO:0000313" key="3">
    <source>
        <dbReference type="Proteomes" id="UP001220064"/>
    </source>
</evidence>
<dbReference type="RefSeq" id="WP_022862389.1">
    <property type="nucleotide sequence ID" value="NZ_ATVG01000001.1"/>
</dbReference>
<sequence>METCVDGTQALGARDAAQNAPETGVPSAGLLTAAEPEAGVEASDAAATPETIAGVLRIGAMPRRFRPMVEEAMARCVTSDPSFVVPGDDPLYAQWCTRWFKDVPADNLVAIARGTAGAQSGKGVPAGIGCHQVLTGTRAELASLDAEVRELAAEHGFRAQVDIA</sequence>
<keyword evidence="3" id="KW-1185">Reference proteome</keyword>
<reference evidence="2 3" key="1">
    <citation type="submission" date="2020-10" db="EMBL/GenBank/DDBJ databases">
        <title>Complete genome sequence of Corynebacterium massiliense DSM 45435, type strain of Corynebacterium massiliense.</title>
        <authorList>
            <person name="Busche T."/>
            <person name="Kalinowski J."/>
            <person name="Ruckert C."/>
        </authorList>
    </citation>
    <scope>NUCLEOTIDE SEQUENCE [LARGE SCALE GENOMIC DNA]</scope>
    <source>
        <strain evidence="2 3">DSM 45435</strain>
    </source>
</reference>
<dbReference type="EMBL" id="CP063189">
    <property type="protein sequence ID" value="WCZ32918.1"/>
    <property type="molecule type" value="Genomic_DNA"/>
</dbReference>
<dbReference type="Proteomes" id="UP001220064">
    <property type="component" value="Chromosome"/>
</dbReference>
<name>A0ABY7U887_9CORY</name>
<organism evidence="2 3">
    <name type="scientific">Corynebacterium massiliense DSM 45435</name>
    <dbReference type="NCBI Taxonomy" id="1121364"/>
    <lineage>
        <taxon>Bacteria</taxon>
        <taxon>Bacillati</taxon>
        <taxon>Actinomycetota</taxon>
        <taxon>Actinomycetes</taxon>
        <taxon>Mycobacteriales</taxon>
        <taxon>Corynebacteriaceae</taxon>
        <taxon>Corynebacterium</taxon>
    </lineage>
</organism>
<evidence type="ECO:0000256" key="1">
    <source>
        <dbReference type="SAM" id="MobiDB-lite"/>
    </source>
</evidence>
<proteinExistence type="predicted"/>
<gene>
    <name evidence="2" type="ORF">CMASS_07430</name>
</gene>
<evidence type="ECO:0000313" key="2">
    <source>
        <dbReference type="EMBL" id="WCZ32918.1"/>
    </source>
</evidence>
<accession>A0ABY7U887</accession>
<feature type="region of interest" description="Disordered" evidence="1">
    <location>
        <begin position="1"/>
        <end position="27"/>
    </location>
</feature>